<evidence type="ECO:0000256" key="11">
    <source>
        <dbReference type="SAM" id="MobiDB-lite"/>
    </source>
</evidence>
<dbReference type="PANTHER" id="PTHR11157">
    <property type="entry name" value="FATTY ACID ACYL TRANSFERASE-RELATED"/>
    <property type="match status" value="1"/>
</dbReference>
<feature type="transmembrane region" description="Helical" evidence="10">
    <location>
        <begin position="105"/>
        <end position="126"/>
    </location>
</feature>
<dbReference type="HOGENOM" id="CLU_048483_6_1_1"/>
<sequence>MEQVIQEISNDVPTFPSLLHDEQQWLQYHIPSIEHPFGLELWPIFSKCFQYFAGYPAENFEFIHNKTLLASGYESLGLIMAYYIVIFTGQFVLHKFHSSPKKLTLLFQFHNLLLTIISFILFSLLVEQLIPMIYHNGIFWAICSKEAFAPKLITLYYLNYLTKFLELLDTVFLVLKRKKLIFLHVYHHGLTALLCYTQLMGHTSVEWVPIVLNLGVHVLMYWYYFLSSCNITVSWKQWVTRLQIIQFLIDLVFVYFATYTFYAHKYFKNYLPHMGPCYGGEKAAAFGYLILTSYLILFISFYINSYKKKKKTKKINSKKQKSTIDNSKSTSAKSNTTKVSSRKI</sequence>
<organism evidence="12 13">
    <name type="scientific">Naumovozyma dairenensis (strain ATCC 10597 / BCRC 20456 / CBS 421 / NBRC 0211 / NRRL Y-12639)</name>
    <name type="common">Saccharomyces dairenensis</name>
    <dbReference type="NCBI Taxonomy" id="1071378"/>
    <lineage>
        <taxon>Eukaryota</taxon>
        <taxon>Fungi</taxon>
        <taxon>Dikarya</taxon>
        <taxon>Ascomycota</taxon>
        <taxon>Saccharomycotina</taxon>
        <taxon>Saccharomycetes</taxon>
        <taxon>Saccharomycetales</taxon>
        <taxon>Saccharomycetaceae</taxon>
        <taxon>Naumovozyma</taxon>
    </lineage>
</organism>
<feature type="region of interest" description="Disordered" evidence="11">
    <location>
        <begin position="311"/>
        <end position="344"/>
    </location>
</feature>
<dbReference type="GO" id="GO:0019367">
    <property type="term" value="P:fatty acid elongation, saturated fatty acid"/>
    <property type="evidence" value="ECO:0007669"/>
    <property type="project" value="TreeGrafter"/>
</dbReference>
<gene>
    <name evidence="12" type="primary">NDAI0J02040</name>
    <name evidence="12" type="ordered locus">NDAI_0J02040</name>
</gene>
<proteinExistence type="inferred from homology"/>
<dbReference type="PROSITE" id="PS01188">
    <property type="entry name" value="ELO"/>
    <property type="match status" value="1"/>
</dbReference>
<dbReference type="InterPro" id="IPR030457">
    <property type="entry name" value="ELO_CS"/>
</dbReference>
<dbReference type="GO" id="GO:0009922">
    <property type="term" value="F:fatty acid elongase activity"/>
    <property type="evidence" value="ECO:0007669"/>
    <property type="project" value="InterPro"/>
</dbReference>
<dbReference type="InterPro" id="IPR002076">
    <property type="entry name" value="ELO_fam"/>
</dbReference>
<evidence type="ECO:0000313" key="12">
    <source>
        <dbReference type="EMBL" id="CCD27096.1"/>
    </source>
</evidence>
<dbReference type="GO" id="GO:0005789">
    <property type="term" value="C:endoplasmic reticulum membrane"/>
    <property type="evidence" value="ECO:0007669"/>
    <property type="project" value="TreeGrafter"/>
</dbReference>
<evidence type="ECO:0000256" key="2">
    <source>
        <dbReference type="ARBA" id="ARBA00022516"/>
    </source>
</evidence>
<evidence type="ECO:0000313" key="13">
    <source>
        <dbReference type="Proteomes" id="UP000000689"/>
    </source>
</evidence>
<feature type="compositionally biased region" description="Low complexity" evidence="11">
    <location>
        <begin position="323"/>
        <end position="344"/>
    </location>
</feature>
<dbReference type="Pfam" id="PF01151">
    <property type="entry name" value="ELO"/>
    <property type="match status" value="1"/>
</dbReference>
<protein>
    <recommendedName>
        <fullName evidence="10">Elongation of fatty acids protein</fullName>
        <ecNumber evidence="10">2.3.1.-</ecNumber>
    </recommendedName>
</protein>
<keyword evidence="6 10" id="KW-1133">Transmembrane helix</keyword>
<dbReference type="OrthoDB" id="434092at2759"/>
<dbReference type="OMA" id="PIIFLHW"/>
<keyword evidence="5 10" id="KW-0276">Fatty acid metabolism</keyword>
<evidence type="ECO:0000256" key="6">
    <source>
        <dbReference type="ARBA" id="ARBA00022989"/>
    </source>
</evidence>
<comment type="similarity">
    <text evidence="10">Belongs to the ELO family.</text>
</comment>
<keyword evidence="3 10" id="KW-0808">Transferase</keyword>
<evidence type="ECO:0000256" key="5">
    <source>
        <dbReference type="ARBA" id="ARBA00022832"/>
    </source>
</evidence>
<dbReference type="EC" id="2.3.1.-" evidence="10"/>
<dbReference type="EMBL" id="HE580276">
    <property type="protein sequence ID" value="CCD27096.1"/>
    <property type="molecule type" value="Genomic_DNA"/>
</dbReference>
<feature type="transmembrane region" description="Helical" evidence="10">
    <location>
        <begin position="75"/>
        <end position="93"/>
    </location>
</feature>
<dbReference type="GO" id="GO:0042761">
    <property type="term" value="P:very long-chain fatty acid biosynthetic process"/>
    <property type="evidence" value="ECO:0007669"/>
    <property type="project" value="TreeGrafter"/>
</dbReference>
<dbReference type="KEGG" id="ndi:NDAI_0J02040"/>
<reference evidence="12 13" key="1">
    <citation type="journal article" date="2011" name="Proc. Natl. Acad. Sci. U.S.A.">
        <title>Evolutionary erosion of yeast sex chromosomes by mating-type switching accidents.</title>
        <authorList>
            <person name="Gordon J.L."/>
            <person name="Armisen D."/>
            <person name="Proux-Wera E."/>
            <person name="Oheigeartaigh S.S."/>
            <person name="Byrne K.P."/>
            <person name="Wolfe K.H."/>
        </authorList>
    </citation>
    <scope>NUCLEOTIDE SEQUENCE [LARGE SCALE GENOMIC DNA]</scope>
    <source>
        <strain evidence="13">ATCC 10597 / BCRC 20456 / CBS 421 / NBRC 0211 / NRRL Y-12639</strain>
    </source>
</reference>
<keyword evidence="2 10" id="KW-0444">Lipid biosynthesis</keyword>
<dbReference type="GO" id="GO:0034625">
    <property type="term" value="P:fatty acid elongation, monounsaturated fatty acid"/>
    <property type="evidence" value="ECO:0007669"/>
    <property type="project" value="TreeGrafter"/>
</dbReference>
<comment type="subcellular location">
    <subcellularLocation>
        <location evidence="1">Membrane</location>
        <topology evidence="1">Multi-pass membrane protein</topology>
    </subcellularLocation>
</comment>
<evidence type="ECO:0000256" key="3">
    <source>
        <dbReference type="ARBA" id="ARBA00022679"/>
    </source>
</evidence>
<keyword evidence="9 10" id="KW-0275">Fatty acid biosynthesis</keyword>
<dbReference type="GO" id="GO:0034626">
    <property type="term" value="P:fatty acid elongation, polyunsaturated fatty acid"/>
    <property type="evidence" value="ECO:0007669"/>
    <property type="project" value="TreeGrafter"/>
</dbReference>
<evidence type="ECO:0000256" key="8">
    <source>
        <dbReference type="ARBA" id="ARBA00023136"/>
    </source>
</evidence>
<feature type="transmembrane region" description="Helical" evidence="10">
    <location>
        <begin position="283"/>
        <end position="303"/>
    </location>
</feature>
<keyword evidence="13" id="KW-1185">Reference proteome</keyword>
<keyword evidence="7 10" id="KW-0443">Lipid metabolism</keyword>
<dbReference type="GeneID" id="11494434"/>
<feature type="compositionally biased region" description="Basic residues" evidence="11">
    <location>
        <begin position="311"/>
        <end position="321"/>
    </location>
</feature>
<accession>G0WH18</accession>
<dbReference type="Proteomes" id="UP000000689">
    <property type="component" value="Chromosome 10"/>
</dbReference>
<evidence type="ECO:0000256" key="1">
    <source>
        <dbReference type="ARBA" id="ARBA00004141"/>
    </source>
</evidence>
<keyword evidence="4 10" id="KW-0812">Transmembrane</keyword>
<evidence type="ECO:0000256" key="7">
    <source>
        <dbReference type="ARBA" id="ARBA00023098"/>
    </source>
</evidence>
<dbReference type="GO" id="GO:0030148">
    <property type="term" value="P:sphingolipid biosynthetic process"/>
    <property type="evidence" value="ECO:0007669"/>
    <property type="project" value="TreeGrafter"/>
</dbReference>
<keyword evidence="8 10" id="KW-0472">Membrane</keyword>
<name>G0WH18_NAUDC</name>
<feature type="transmembrane region" description="Helical" evidence="10">
    <location>
        <begin position="180"/>
        <end position="201"/>
    </location>
</feature>
<dbReference type="AlphaFoldDB" id="G0WH18"/>
<evidence type="ECO:0000256" key="10">
    <source>
        <dbReference type="RuleBase" id="RU361115"/>
    </source>
</evidence>
<evidence type="ECO:0000256" key="9">
    <source>
        <dbReference type="ARBA" id="ARBA00023160"/>
    </source>
</evidence>
<comment type="catalytic activity">
    <reaction evidence="10">
        <text>an acyl-CoA + malonyl-CoA + H(+) = a 3-oxoacyl-CoA + CO2 + CoA</text>
        <dbReference type="Rhea" id="RHEA:50252"/>
        <dbReference type="ChEBI" id="CHEBI:15378"/>
        <dbReference type="ChEBI" id="CHEBI:16526"/>
        <dbReference type="ChEBI" id="CHEBI:57287"/>
        <dbReference type="ChEBI" id="CHEBI:57384"/>
        <dbReference type="ChEBI" id="CHEBI:58342"/>
        <dbReference type="ChEBI" id="CHEBI:90726"/>
    </reaction>
    <physiologicalReaction direction="left-to-right" evidence="10">
        <dbReference type="Rhea" id="RHEA:50253"/>
    </physiologicalReaction>
</comment>
<evidence type="ECO:0000256" key="4">
    <source>
        <dbReference type="ARBA" id="ARBA00022692"/>
    </source>
</evidence>
<feature type="transmembrane region" description="Helical" evidence="10">
    <location>
        <begin position="207"/>
        <end position="226"/>
    </location>
</feature>
<dbReference type="STRING" id="1071378.G0WH18"/>
<dbReference type="eggNOG" id="KOG3071">
    <property type="taxonomic scope" value="Eukaryota"/>
</dbReference>
<dbReference type="RefSeq" id="XP_003672339.1">
    <property type="nucleotide sequence ID" value="XM_003672291.1"/>
</dbReference>
<feature type="transmembrane region" description="Helical" evidence="10">
    <location>
        <begin position="238"/>
        <end position="263"/>
    </location>
</feature>
<dbReference type="PANTHER" id="PTHR11157:SF157">
    <property type="entry name" value="ELONGATION OF FATTY ACIDS PROTEIN 3"/>
    <property type="match status" value="1"/>
</dbReference>